<protein>
    <submittedName>
        <fullName evidence="1">Uncharacterized protein</fullName>
    </submittedName>
</protein>
<dbReference type="Proteomes" id="UP000019151">
    <property type="component" value="Chromosome"/>
</dbReference>
<dbReference type="OrthoDB" id="5289303at2"/>
<dbReference type="STRING" id="861299.J421_4474"/>
<proteinExistence type="predicted"/>
<gene>
    <name evidence="1" type="ORF">J421_4474</name>
</gene>
<keyword evidence="2" id="KW-1185">Reference proteome</keyword>
<dbReference type="KEGG" id="gba:J421_4474"/>
<name>W0RMK5_9BACT</name>
<evidence type="ECO:0000313" key="2">
    <source>
        <dbReference type="Proteomes" id="UP000019151"/>
    </source>
</evidence>
<dbReference type="InParanoid" id="W0RMK5"/>
<accession>W0RMK5</accession>
<dbReference type="EMBL" id="CP007128">
    <property type="protein sequence ID" value="AHG92011.1"/>
    <property type="molecule type" value="Genomic_DNA"/>
</dbReference>
<sequence length="357" mass="38324">MGAALLLAAATACAPHRGTVPEPGRFYAGRTYGSEAEFNPFTEIVNEGFDMLRTDFADRRILRFPYDVALGNVARSLARPDRAWKRFGLHYVVRGELLPLSLSAGGGGQWLPNYEFHLLGSGMISARMTEWYAWHGASHPALLSGVTMMSAHLLNEMIENGDSRLPNEDAVTDLYVFDVGGILLFRSARVQRLFSDRLELTNWPGQPSFDFARRTIENAGQQYVLRVPLPRTRRARLFYAFGVSTLGGVSIGRRGGTSVSIAAGADAVDNPVIDPATGRRTVVLRPNAGVFVDRGGSLLVSLVRTSQSDALLAANVYPGVVRVGGVSPGLFAQALRGGGVRLGLAAPLGVGIATAAR</sequence>
<evidence type="ECO:0000313" key="1">
    <source>
        <dbReference type="EMBL" id="AHG92011.1"/>
    </source>
</evidence>
<dbReference type="AlphaFoldDB" id="W0RMK5"/>
<dbReference type="HOGENOM" id="CLU_775580_0_0_0"/>
<organism evidence="1 2">
    <name type="scientific">Gemmatirosa kalamazoonensis</name>
    <dbReference type="NCBI Taxonomy" id="861299"/>
    <lineage>
        <taxon>Bacteria</taxon>
        <taxon>Pseudomonadati</taxon>
        <taxon>Gemmatimonadota</taxon>
        <taxon>Gemmatimonadia</taxon>
        <taxon>Gemmatimonadales</taxon>
        <taxon>Gemmatimonadaceae</taxon>
        <taxon>Gemmatirosa</taxon>
    </lineage>
</organism>
<reference evidence="1 2" key="1">
    <citation type="journal article" date="2014" name="Genome Announc.">
        <title>Genome Sequence and Methylome of Soil Bacterium Gemmatirosa kalamazoonensis KBS708T, a Member of the Rarely Cultivated Gemmatimonadetes Phylum.</title>
        <authorList>
            <person name="Debruyn J.M."/>
            <person name="Radosevich M."/>
            <person name="Wommack K.E."/>
            <person name="Polson S.W."/>
            <person name="Hauser L.J."/>
            <person name="Fawaz M.N."/>
            <person name="Korlach J."/>
            <person name="Tsai Y.C."/>
        </authorList>
    </citation>
    <scope>NUCLEOTIDE SEQUENCE [LARGE SCALE GENOMIC DNA]</scope>
    <source>
        <strain evidence="1 2">KBS708</strain>
    </source>
</reference>
<dbReference type="eggNOG" id="ENOG5034BRJ">
    <property type="taxonomic scope" value="Bacteria"/>
</dbReference>
<dbReference type="RefSeq" id="WP_025413442.1">
    <property type="nucleotide sequence ID" value="NZ_CP007128.1"/>
</dbReference>